<proteinExistence type="predicted"/>
<dbReference type="SUPFAM" id="SSF54495">
    <property type="entry name" value="UBC-like"/>
    <property type="match status" value="1"/>
</dbReference>
<dbReference type="AlphaFoldDB" id="A0A6C0K5K1"/>
<dbReference type="InterPro" id="IPR016135">
    <property type="entry name" value="UBQ-conjugating_enzyme/RWD"/>
</dbReference>
<organism evidence="2">
    <name type="scientific">viral metagenome</name>
    <dbReference type="NCBI Taxonomy" id="1070528"/>
    <lineage>
        <taxon>unclassified sequences</taxon>
        <taxon>metagenomes</taxon>
        <taxon>organismal metagenomes</taxon>
    </lineage>
</organism>
<dbReference type="EMBL" id="MN740794">
    <property type="protein sequence ID" value="QHU11997.1"/>
    <property type="molecule type" value="Genomic_DNA"/>
</dbReference>
<accession>A0A6C0K5K1</accession>
<name>A0A6C0K5K1_9ZZZZ</name>
<dbReference type="Gene3D" id="3.10.110.10">
    <property type="entry name" value="Ubiquitin Conjugating Enzyme"/>
    <property type="match status" value="1"/>
</dbReference>
<evidence type="ECO:0000259" key="1">
    <source>
        <dbReference type="PROSITE" id="PS50127"/>
    </source>
</evidence>
<sequence>MDQIQIKEKANAVMRREISNLSKDLDLPFQVLEFNTDEQYVIVRLHLSPNSMHYNDENPYFDIRFSYPNRYPIKAATVQFIGARIPYHPQVDDDGNMTMTAFLPDPLINSRLQIVLLHIWVMLDDPLFIPCGDESQKKLFQNDPDQFRRRVARISYQKQLFLEAMRRLHPSGDATLTAPPDGQDQDPLIATVGKIISLPDCIARQLWDLTAVDRFGIRYATTKYKELQLYLCCARVLDRYRDHHETILSVLEELREQIPFSVYGSLITRYT</sequence>
<reference evidence="2" key="1">
    <citation type="journal article" date="2020" name="Nature">
        <title>Giant virus diversity and host interactions through global metagenomics.</title>
        <authorList>
            <person name="Schulz F."/>
            <person name="Roux S."/>
            <person name="Paez-Espino D."/>
            <person name="Jungbluth S."/>
            <person name="Walsh D.A."/>
            <person name="Denef V.J."/>
            <person name="McMahon K.D."/>
            <person name="Konstantinidis K.T."/>
            <person name="Eloe-Fadrosh E.A."/>
            <person name="Kyrpides N.C."/>
            <person name="Woyke T."/>
        </authorList>
    </citation>
    <scope>NUCLEOTIDE SEQUENCE</scope>
    <source>
        <strain evidence="2">GVMAG-S-1101169-75</strain>
    </source>
</reference>
<feature type="domain" description="UBC core" evidence="1">
    <location>
        <begin position="9"/>
        <end position="160"/>
    </location>
</feature>
<protein>
    <recommendedName>
        <fullName evidence="1">UBC core domain-containing protein</fullName>
    </recommendedName>
</protein>
<dbReference type="PROSITE" id="PS50127">
    <property type="entry name" value="UBC_2"/>
    <property type="match status" value="1"/>
</dbReference>
<dbReference type="InterPro" id="IPR000608">
    <property type="entry name" value="UBC"/>
</dbReference>
<dbReference type="Pfam" id="PF00179">
    <property type="entry name" value="UQ_con"/>
    <property type="match status" value="1"/>
</dbReference>
<evidence type="ECO:0000313" key="2">
    <source>
        <dbReference type="EMBL" id="QHU11997.1"/>
    </source>
</evidence>